<dbReference type="NCBIfam" id="NF003338">
    <property type="entry name" value="PRK04350.1"/>
    <property type="match status" value="1"/>
</dbReference>
<dbReference type="PANTHER" id="PTHR10515">
    <property type="entry name" value="THYMIDINE PHOSPHORYLASE"/>
    <property type="match status" value="1"/>
</dbReference>
<dbReference type="GO" id="GO:0016763">
    <property type="term" value="F:pentosyltransferase activity"/>
    <property type="evidence" value="ECO:0007669"/>
    <property type="project" value="InterPro"/>
</dbReference>
<gene>
    <name evidence="4" type="ORF">A2898_00575</name>
</gene>
<dbReference type="InterPro" id="IPR035902">
    <property type="entry name" value="Nuc_phospho_transferase"/>
</dbReference>
<dbReference type="InterPro" id="IPR000312">
    <property type="entry name" value="Glycosyl_Trfase_fam3"/>
</dbReference>
<name>A0A1G2B215_9BACT</name>
<dbReference type="InterPro" id="IPR017872">
    <property type="entry name" value="Pyrmidine_PPase_CS"/>
</dbReference>
<evidence type="ECO:0000259" key="3">
    <source>
        <dbReference type="SMART" id="SM00941"/>
    </source>
</evidence>
<evidence type="ECO:0000256" key="2">
    <source>
        <dbReference type="ARBA" id="ARBA00022679"/>
    </source>
</evidence>
<dbReference type="GO" id="GO:0006206">
    <property type="term" value="P:pyrimidine nucleobase metabolic process"/>
    <property type="evidence" value="ECO:0007669"/>
    <property type="project" value="InterPro"/>
</dbReference>
<accession>A0A1G2B215</accession>
<dbReference type="SUPFAM" id="SSF52418">
    <property type="entry name" value="Nucleoside phosphorylase/phosphoribosyltransferase catalytic domain"/>
    <property type="match status" value="1"/>
</dbReference>
<keyword evidence="2" id="KW-0808">Transferase</keyword>
<dbReference type="SUPFAM" id="SSF54680">
    <property type="entry name" value="Pyrimidine nucleoside phosphorylase C-terminal domain"/>
    <property type="match status" value="1"/>
</dbReference>
<evidence type="ECO:0000313" key="5">
    <source>
        <dbReference type="Proteomes" id="UP000179164"/>
    </source>
</evidence>
<protein>
    <submittedName>
        <fullName evidence="4">AMP phosphorylase</fullName>
    </submittedName>
</protein>
<dbReference type="PROSITE" id="PS00647">
    <property type="entry name" value="THYMID_PHOSPHORYLASE"/>
    <property type="match status" value="1"/>
</dbReference>
<dbReference type="NCBIfam" id="TIGR03327">
    <property type="entry name" value="AMP_phos"/>
    <property type="match status" value="1"/>
</dbReference>
<dbReference type="Gene3D" id="2.40.40.20">
    <property type="match status" value="1"/>
</dbReference>
<dbReference type="GO" id="GO:0046125">
    <property type="term" value="P:pyrimidine deoxyribonucleoside metabolic process"/>
    <property type="evidence" value="ECO:0007669"/>
    <property type="project" value="InterPro"/>
</dbReference>
<dbReference type="Gene3D" id="1.20.970.50">
    <property type="match status" value="1"/>
</dbReference>
<dbReference type="STRING" id="1798543.A2898_00575"/>
<dbReference type="SMART" id="SM00941">
    <property type="entry name" value="PYNP_C"/>
    <property type="match status" value="1"/>
</dbReference>
<dbReference type="Pfam" id="PF02885">
    <property type="entry name" value="Glycos_trans_3N"/>
    <property type="match status" value="1"/>
</dbReference>
<dbReference type="InterPro" id="IPR036566">
    <property type="entry name" value="PYNP-like_C_sf"/>
</dbReference>
<comment type="caution">
    <text evidence="4">The sequence shown here is derived from an EMBL/GenBank/DDBJ whole genome shotgun (WGS) entry which is preliminary data.</text>
</comment>
<reference evidence="4 5" key="1">
    <citation type="journal article" date="2016" name="Nat. Commun.">
        <title>Thousands of microbial genomes shed light on interconnected biogeochemical processes in an aquifer system.</title>
        <authorList>
            <person name="Anantharaman K."/>
            <person name="Brown C.T."/>
            <person name="Hug L.A."/>
            <person name="Sharon I."/>
            <person name="Castelle C.J."/>
            <person name="Probst A.J."/>
            <person name="Thomas B.C."/>
            <person name="Singh A."/>
            <person name="Wilkins M.J."/>
            <person name="Karaoz U."/>
            <person name="Brodie E.L."/>
            <person name="Williams K.H."/>
            <person name="Hubbard S.S."/>
            <person name="Banfield J.F."/>
        </authorList>
    </citation>
    <scope>NUCLEOTIDE SEQUENCE [LARGE SCALE GENOMIC DNA]</scope>
</reference>
<dbReference type="InterPro" id="IPR017459">
    <property type="entry name" value="Glycosyl_Trfase_fam3_N_dom"/>
</dbReference>
<dbReference type="SUPFAM" id="SSF47648">
    <property type="entry name" value="Nucleoside phosphorylase/phosphoribosyltransferase N-terminal domain"/>
    <property type="match status" value="1"/>
</dbReference>
<dbReference type="PIRSF" id="PIRSF000478">
    <property type="entry name" value="TP_PyNP"/>
    <property type="match status" value="1"/>
</dbReference>
<dbReference type="EMBL" id="MHKE01000016">
    <property type="protein sequence ID" value="OGY83005.1"/>
    <property type="molecule type" value="Genomic_DNA"/>
</dbReference>
<dbReference type="NCBIfam" id="TIGR02645">
    <property type="entry name" value="ARCH_P_rylase"/>
    <property type="match status" value="1"/>
</dbReference>
<organism evidence="4 5">
    <name type="scientific">Candidatus Kerfeldbacteria bacterium RIFCSPLOWO2_01_FULL_48_11</name>
    <dbReference type="NCBI Taxonomy" id="1798543"/>
    <lineage>
        <taxon>Bacteria</taxon>
        <taxon>Candidatus Kerfeldiibacteriota</taxon>
    </lineage>
</organism>
<proteinExistence type="predicted"/>
<evidence type="ECO:0000313" key="4">
    <source>
        <dbReference type="EMBL" id="OGY83005.1"/>
    </source>
</evidence>
<dbReference type="Gene3D" id="3.40.1030.10">
    <property type="entry name" value="Nucleoside phosphorylase/phosphoribosyltransferase catalytic domain"/>
    <property type="match status" value="1"/>
</dbReference>
<dbReference type="GO" id="GO:0005829">
    <property type="term" value="C:cytosol"/>
    <property type="evidence" value="ECO:0007669"/>
    <property type="project" value="TreeGrafter"/>
</dbReference>
<dbReference type="PANTHER" id="PTHR10515:SF0">
    <property type="entry name" value="THYMIDINE PHOSPHORYLASE"/>
    <property type="match status" value="1"/>
</dbReference>
<dbReference type="InterPro" id="IPR036320">
    <property type="entry name" value="Glycosyl_Trfase_fam3_N_dom_sf"/>
</dbReference>
<dbReference type="Pfam" id="PF07831">
    <property type="entry name" value="PYNP_C"/>
    <property type="match status" value="1"/>
</dbReference>
<evidence type="ECO:0000256" key="1">
    <source>
        <dbReference type="ARBA" id="ARBA00022676"/>
    </source>
</evidence>
<dbReference type="InterPro" id="IPR013466">
    <property type="entry name" value="Thymidine/AMP_Pase"/>
</dbReference>
<dbReference type="Pfam" id="PF00591">
    <property type="entry name" value="Glycos_transf_3"/>
    <property type="match status" value="1"/>
</dbReference>
<dbReference type="AlphaFoldDB" id="A0A1G2B215"/>
<dbReference type="InterPro" id="IPR000053">
    <property type="entry name" value="Thymidine/pyrmidine_PPase"/>
</dbReference>
<dbReference type="InterPro" id="IPR013102">
    <property type="entry name" value="PYNP_C"/>
</dbReference>
<dbReference type="Proteomes" id="UP000179164">
    <property type="component" value="Unassembled WGS sequence"/>
</dbReference>
<dbReference type="Gene3D" id="3.90.1170.30">
    <property type="entry name" value="Pyrimidine nucleoside phosphorylase-like, C-terminal domain"/>
    <property type="match status" value="1"/>
</dbReference>
<sequence>MSLFLRAKKLDFSSDSHPPIVVLREEEGGIFGIQLGDLVELVLGGERVIARAFFSKRKVNAGQIGLFRDLWKQKGKKVANGDAVEIREMSRPPSIQAIKKKLLGKRLSYEEIHSIVRDIVDNRLSRIELTYFVASSFMNRYTDHELYFLTKAIAETGKQIRFPARIVCDKHSVGGLAGNRTTMVVIPIVAAAGLTIPKTSSRAITSPSGTADTMEVLAPVSFQTDQIKRIVQKTKACMVWGGGLDLAPADDEIIHVSRPISMEPYTKMLVSIMAKKVAMGITHVVIDVPWGPTAKIDTLHDARWVASKFRYLGRRFGITMKVVISHSSEPIGRGMGPALEARDVLRVLQQKEWRPKDLEDKAISLAGSIFELTRLAKKGTGSSLARDILLSGRAWKKMQEIIKVQGGDAHVDSEDVTVGVKRYRVRAGIPGIVSKMNNHAINDVARVLGAPYDKKAGLFLNKRLGERCRAGDRLFTLYASSSNRIKLALEALQHTHIYSIQ</sequence>
<keyword evidence="1" id="KW-0328">Glycosyltransferase</keyword>
<feature type="domain" description="Pyrimidine nucleoside phosphorylase C-terminal" evidence="3">
    <location>
        <begin position="432"/>
        <end position="499"/>
    </location>
</feature>
<dbReference type="InterPro" id="IPR017713">
    <property type="entry name" value="AMP_phosphorylase"/>
</dbReference>
<dbReference type="GO" id="GO:0004645">
    <property type="term" value="F:1,4-alpha-oligoglucan phosphorylase activity"/>
    <property type="evidence" value="ECO:0007669"/>
    <property type="project" value="InterPro"/>
</dbReference>